<evidence type="ECO:0000313" key="2">
    <source>
        <dbReference type="EMBL" id="EFH09412.1"/>
    </source>
</evidence>
<dbReference type="SMART" id="SM00347">
    <property type="entry name" value="HTH_MARR"/>
    <property type="match status" value="1"/>
</dbReference>
<dbReference type="InterPro" id="IPR036388">
    <property type="entry name" value="WH-like_DNA-bd_sf"/>
</dbReference>
<dbReference type="EMBL" id="ADVL01000791">
    <property type="protein sequence ID" value="EFH09412.1"/>
    <property type="molecule type" value="Genomic_DNA"/>
</dbReference>
<evidence type="ECO:0000259" key="1">
    <source>
        <dbReference type="PROSITE" id="PS50995"/>
    </source>
</evidence>
<dbReference type="InterPro" id="IPR039422">
    <property type="entry name" value="MarR/SlyA-like"/>
</dbReference>
<dbReference type="RefSeq" id="WP_007003423.1">
    <property type="nucleotide sequence ID" value="NZ_GG770777.1"/>
</dbReference>
<dbReference type="PANTHER" id="PTHR33164:SF43">
    <property type="entry name" value="HTH-TYPE TRANSCRIPTIONAL REPRESSOR YETL"/>
    <property type="match status" value="1"/>
</dbReference>
<dbReference type="SUPFAM" id="SSF46785">
    <property type="entry name" value="Winged helix' DNA-binding domain"/>
    <property type="match status" value="1"/>
</dbReference>
<dbReference type="Gene3D" id="1.10.10.10">
    <property type="entry name" value="Winged helix-like DNA-binding domain superfamily/Winged helix DNA-binding domain"/>
    <property type="match status" value="1"/>
</dbReference>
<dbReference type="Proteomes" id="UP000005324">
    <property type="component" value="Unassembled WGS sequence"/>
</dbReference>
<name>D5RTI1_9PROT</name>
<dbReference type="GO" id="GO:0003700">
    <property type="term" value="F:DNA-binding transcription factor activity"/>
    <property type="evidence" value="ECO:0007669"/>
    <property type="project" value="InterPro"/>
</dbReference>
<dbReference type="PRINTS" id="PR00598">
    <property type="entry name" value="HTHMARR"/>
</dbReference>
<reference evidence="2 3" key="1">
    <citation type="submission" date="2010-04" db="EMBL/GenBank/DDBJ databases">
        <authorList>
            <person name="Qin X."/>
            <person name="Bachman B."/>
            <person name="Battles P."/>
            <person name="Bell A."/>
            <person name="Bess C."/>
            <person name="Bickham C."/>
            <person name="Chaboub L."/>
            <person name="Chen D."/>
            <person name="Coyle M."/>
            <person name="Deiros D.R."/>
            <person name="Dinh H."/>
            <person name="Forbes L."/>
            <person name="Fowler G."/>
            <person name="Francisco L."/>
            <person name="Fu Q."/>
            <person name="Gubbala S."/>
            <person name="Hale W."/>
            <person name="Han Y."/>
            <person name="Hemphill L."/>
            <person name="Highlander S.K."/>
            <person name="Hirani K."/>
            <person name="Hogues M."/>
            <person name="Jackson L."/>
            <person name="Jakkamsetti A."/>
            <person name="Javaid M."/>
            <person name="Jiang H."/>
            <person name="Korchina V."/>
            <person name="Kovar C."/>
            <person name="Lara F."/>
            <person name="Lee S."/>
            <person name="Mata R."/>
            <person name="Mathew T."/>
            <person name="Moen C."/>
            <person name="Morales K."/>
            <person name="Munidasa M."/>
            <person name="Nazareth L."/>
            <person name="Ngo R."/>
            <person name="Nguyen L."/>
            <person name="Okwuonu G."/>
            <person name="Ongeri F."/>
            <person name="Patil S."/>
            <person name="Petrosino J."/>
            <person name="Pham C."/>
            <person name="Pham P."/>
            <person name="Pu L.-L."/>
            <person name="Puazo M."/>
            <person name="Raj R."/>
            <person name="Reid J."/>
            <person name="Rouhana J."/>
            <person name="Saada N."/>
            <person name="Shang Y."/>
            <person name="Simmons D."/>
            <person name="Thornton R."/>
            <person name="Warren J."/>
            <person name="Weissenberger G."/>
            <person name="Zhang J."/>
            <person name="Zhang L."/>
            <person name="Zhou C."/>
            <person name="Zhu D."/>
            <person name="Muzny D."/>
            <person name="Worley K."/>
            <person name="Gibbs R."/>
        </authorList>
    </citation>
    <scope>NUCLEOTIDE SEQUENCE [LARGE SCALE GENOMIC DNA]</scope>
    <source>
        <strain evidence="2 3">ATCC 49957</strain>
    </source>
</reference>
<dbReference type="PROSITE" id="PS50995">
    <property type="entry name" value="HTH_MARR_2"/>
    <property type="match status" value="1"/>
</dbReference>
<dbReference type="OrthoDB" id="9812268at2"/>
<dbReference type="PANTHER" id="PTHR33164">
    <property type="entry name" value="TRANSCRIPTIONAL REGULATOR, MARR FAMILY"/>
    <property type="match status" value="1"/>
</dbReference>
<dbReference type="Pfam" id="PF01047">
    <property type="entry name" value="MarR"/>
    <property type="match status" value="1"/>
</dbReference>
<comment type="caution">
    <text evidence="2">The sequence shown here is derived from an EMBL/GenBank/DDBJ whole genome shotgun (WGS) entry which is preliminary data.</text>
</comment>
<evidence type="ECO:0000313" key="3">
    <source>
        <dbReference type="Proteomes" id="UP000005324"/>
    </source>
</evidence>
<dbReference type="GO" id="GO:0006950">
    <property type="term" value="P:response to stress"/>
    <property type="evidence" value="ECO:0007669"/>
    <property type="project" value="TreeGrafter"/>
</dbReference>
<gene>
    <name evidence="2" type="ORF">HMPREF0731_4393</name>
</gene>
<dbReference type="HOGENOM" id="CLU_123892_1_0_5"/>
<dbReference type="AlphaFoldDB" id="D5RTI1"/>
<dbReference type="InterPro" id="IPR036390">
    <property type="entry name" value="WH_DNA-bd_sf"/>
</dbReference>
<proteinExistence type="predicted"/>
<protein>
    <submittedName>
        <fullName evidence="2">Transcriptional regulator, MarR family</fullName>
    </submittedName>
</protein>
<accession>D5RTI1</accession>
<organism evidence="2 3">
    <name type="scientific">Pseudoroseomonas cervicalis ATCC 49957</name>
    <dbReference type="NCBI Taxonomy" id="525371"/>
    <lineage>
        <taxon>Bacteria</taxon>
        <taxon>Pseudomonadati</taxon>
        <taxon>Pseudomonadota</taxon>
        <taxon>Alphaproteobacteria</taxon>
        <taxon>Acetobacterales</taxon>
        <taxon>Roseomonadaceae</taxon>
        <taxon>Roseomonas</taxon>
    </lineage>
</organism>
<keyword evidence="3" id="KW-1185">Reference proteome</keyword>
<feature type="domain" description="HTH marR-type" evidence="1">
    <location>
        <begin position="1"/>
        <end position="106"/>
    </location>
</feature>
<dbReference type="InterPro" id="IPR000835">
    <property type="entry name" value="HTH_MarR-typ"/>
</dbReference>
<sequence length="106" mass="11636">MTHITLDTLHRVVVSAVRSDAPDLSQRQLAVLLDAARQPEPRTVRGLAAALNVSKPAITRALDRLEELSLARRIPDPKDRRSVLVSVTHAGREHLARLVSPGEVLQ</sequence>